<dbReference type="PROSITE" id="PS00211">
    <property type="entry name" value="ABC_TRANSPORTER_1"/>
    <property type="match status" value="1"/>
</dbReference>
<dbReference type="CDD" id="cd03217">
    <property type="entry name" value="ABC_FeS_Assembly"/>
    <property type="match status" value="1"/>
</dbReference>
<keyword evidence="3" id="KW-0067">ATP-binding</keyword>
<evidence type="ECO:0000313" key="6">
    <source>
        <dbReference type="Proteomes" id="UP000004335"/>
    </source>
</evidence>
<dbReference type="Gene3D" id="3.40.50.300">
    <property type="entry name" value="P-loop containing nucleotide triphosphate hydrolases"/>
    <property type="match status" value="1"/>
</dbReference>
<dbReference type="PROSITE" id="PS50893">
    <property type="entry name" value="ABC_TRANSPORTER_2"/>
    <property type="match status" value="1"/>
</dbReference>
<comment type="caution">
    <text evidence="5">The sequence shown here is derived from an EMBL/GenBank/DDBJ whole genome shotgun (WGS) entry which is preliminary data.</text>
</comment>
<dbReference type="AlphaFoldDB" id="A0A828RI34"/>
<dbReference type="Proteomes" id="UP000004335">
    <property type="component" value="Unassembled WGS sequence"/>
</dbReference>
<evidence type="ECO:0000256" key="2">
    <source>
        <dbReference type="ARBA" id="ARBA00022741"/>
    </source>
</evidence>
<dbReference type="NCBIfam" id="TIGR01978">
    <property type="entry name" value="sufC"/>
    <property type="match status" value="1"/>
</dbReference>
<gene>
    <name evidence="5" type="primary">sufC</name>
    <name evidence="5" type="ORF">HMPREF0536_10775</name>
</gene>
<reference evidence="5 6" key="1">
    <citation type="submission" date="2011-01" db="EMBL/GenBank/DDBJ databases">
        <authorList>
            <person name="Muzny D."/>
            <person name="Qin X."/>
            <person name="Buhay C."/>
            <person name="Dugan-Rocha S."/>
            <person name="Ding Y."/>
            <person name="Chen G."/>
            <person name="Hawes A."/>
            <person name="Holder M."/>
            <person name="Jhangiani S."/>
            <person name="Johnson A."/>
            <person name="Khan Z."/>
            <person name="Li Z."/>
            <person name="Liu W."/>
            <person name="Liu X."/>
            <person name="Perez L."/>
            <person name="Shen H."/>
            <person name="Wang Q."/>
            <person name="Watt J."/>
            <person name="Xi L."/>
            <person name="Xin Y."/>
            <person name="Zhou J."/>
            <person name="Deng J."/>
            <person name="Jiang H."/>
            <person name="Liu Y."/>
            <person name="Qu J."/>
            <person name="Song X.-Z."/>
            <person name="Zhang L."/>
            <person name="Villasana D."/>
            <person name="Johnson A."/>
            <person name="Liu J."/>
            <person name="Liyanage D."/>
            <person name="Lorensuhewa L."/>
            <person name="Robinson T."/>
            <person name="Song A."/>
            <person name="Song B.-B."/>
            <person name="Dinh H."/>
            <person name="Thornton R."/>
            <person name="Coyle M."/>
            <person name="Francisco L."/>
            <person name="Jackson L."/>
            <person name="Javaid M."/>
            <person name="Korchina V."/>
            <person name="Kovar C."/>
            <person name="Mata R."/>
            <person name="Mathew T."/>
            <person name="Ngo R."/>
            <person name="Nguyen L."/>
            <person name="Nguyen N."/>
            <person name="Okwuonu G."/>
            <person name="Ongeri F."/>
            <person name="Pham C."/>
            <person name="Simmons D."/>
            <person name="Wilczek-Boney K."/>
            <person name="Hale W."/>
            <person name="Jakkamsetti A."/>
            <person name="Pham P."/>
            <person name="Ruth R."/>
            <person name="San Lucas F."/>
            <person name="Warren J."/>
            <person name="Zhang J."/>
            <person name="Zhao Z."/>
            <person name="Zhou C."/>
            <person name="Zhu D."/>
            <person name="Lee S."/>
            <person name="Bess C."/>
            <person name="Blankenburg K."/>
            <person name="Forbes L."/>
            <person name="Fu Q."/>
            <person name="Gubbala S."/>
            <person name="Hirani K."/>
            <person name="Jayaseelan J.C."/>
            <person name="Lara F."/>
            <person name="Munidasa M."/>
            <person name="Palculict T."/>
            <person name="Patil S."/>
            <person name="Pu L.-L."/>
            <person name="Saada N."/>
            <person name="Tang L."/>
            <person name="Weissenberger G."/>
            <person name="Zhu Y."/>
            <person name="Hemphill L."/>
            <person name="Shang Y."/>
            <person name="Youmans B."/>
            <person name="Ayvaz T."/>
            <person name="Ross M."/>
            <person name="Santibanez J."/>
            <person name="Aqrawi P."/>
            <person name="Gross S."/>
            <person name="Joshi V."/>
            <person name="Fowler G."/>
            <person name="Nazareth L."/>
            <person name="Reid J."/>
            <person name="Worley K."/>
            <person name="Petrosino J."/>
            <person name="Highlander S."/>
            <person name="Gibbs R."/>
        </authorList>
    </citation>
    <scope>NUCLEOTIDE SEQUENCE [LARGE SCALE GENOMIC DNA]</scope>
    <source>
        <strain evidence="5 6">MM4-1A</strain>
    </source>
</reference>
<dbReference type="SUPFAM" id="SSF52540">
    <property type="entry name" value="P-loop containing nucleoside triphosphate hydrolases"/>
    <property type="match status" value="1"/>
</dbReference>
<feature type="domain" description="ABC transporter" evidence="4">
    <location>
        <begin position="43"/>
        <end position="291"/>
    </location>
</feature>
<accession>A0A828RI34</accession>
<dbReference type="InterPro" id="IPR027417">
    <property type="entry name" value="P-loop_NTPase"/>
</dbReference>
<keyword evidence="2" id="KW-0547">Nucleotide-binding</keyword>
<dbReference type="PANTHER" id="PTHR43204:SF1">
    <property type="entry name" value="ABC TRANSPORTER I FAMILY MEMBER 6, CHLOROPLASTIC"/>
    <property type="match status" value="1"/>
</dbReference>
<comment type="similarity">
    <text evidence="1">Belongs to the ABC transporter superfamily. Ycf16 family.</text>
</comment>
<protein>
    <submittedName>
        <fullName evidence="5">FeS assembly ATPase SufC</fullName>
    </submittedName>
</protein>
<proteinExistence type="inferred from homology"/>
<organism evidence="5 6">
    <name type="scientific">Limosilactobacillus reuteri MM4-1A</name>
    <dbReference type="NCBI Taxonomy" id="548485"/>
    <lineage>
        <taxon>Bacteria</taxon>
        <taxon>Bacillati</taxon>
        <taxon>Bacillota</taxon>
        <taxon>Bacilli</taxon>
        <taxon>Lactobacillales</taxon>
        <taxon>Lactobacillaceae</taxon>
        <taxon>Limosilactobacillus</taxon>
    </lineage>
</organism>
<dbReference type="PANTHER" id="PTHR43204">
    <property type="entry name" value="ABC TRANSPORTER I FAMILY MEMBER 6, CHLOROPLASTIC"/>
    <property type="match status" value="1"/>
</dbReference>
<name>A0A828RI34_LIMRT</name>
<dbReference type="InterPro" id="IPR010230">
    <property type="entry name" value="FeS-cluster_ATPase_SufC"/>
</dbReference>
<dbReference type="InterPro" id="IPR003439">
    <property type="entry name" value="ABC_transporter-like_ATP-bd"/>
</dbReference>
<evidence type="ECO:0000256" key="1">
    <source>
        <dbReference type="ARBA" id="ARBA00006216"/>
    </source>
</evidence>
<dbReference type="InterPro" id="IPR017871">
    <property type="entry name" value="ABC_transporter-like_CS"/>
</dbReference>
<dbReference type="GO" id="GO:0005524">
    <property type="term" value="F:ATP binding"/>
    <property type="evidence" value="ECO:0007669"/>
    <property type="project" value="UniProtKB-KW"/>
</dbReference>
<dbReference type="EMBL" id="ACGX02000006">
    <property type="protein sequence ID" value="EGC15126.1"/>
    <property type="molecule type" value="Genomic_DNA"/>
</dbReference>
<dbReference type="SMART" id="SM00382">
    <property type="entry name" value="AAA"/>
    <property type="match status" value="1"/>
</dbReference>
<dbReference type="InterPro" id="IPR003593">
    <property type="entry name" value="AAA+_ATPase"/>
</dbReference>
<dbReference type="GO" id="GO:0016887">
    <property type="term" value="F:ATP hydrolysis activity"/>
    <property type="evidence" value="ECO:0007669"/>
    <property type="project" value="InterPro"/>
</dbReference>
<evidence type="ECO:0000256" key="3">
    <source>
        <dbReference type="ARBA" id="ARBA00022840"/>
    </source>
</evidence>
<evidence type="ECO:0000259" key="4">
    <source>
        <dbReference type="PROSITE" id="PS50893"/>
    </source>
</evidence>
<sequence length="304" mass="34334">MNSFIFLLFGYNKNVKNLLIFMEYLPRIFWNISVRRMNFMATLEIKDLHVSVKDEESKEEKEILKGVNLKMKTGEIHAIMGPNGTGKSTLSQTIMGHPNYHVTQGDILLDGESIVDMPVDERARKGLFLAMQYPAEIQGVTNAEFLRAAINARRPEDDQISVMDFIKKLDKNLELLDMSQSMTERYLNEGFSGGEKKRNEILQLLMIEPSFAILDEIDSGLDIDALKVVSKGVNSMRGDNFGSLIITHYQRLLNYIVPDTVHVMMGGRIVKTGGPDLAKKLEDEGYAGLRDELGLDIKLVDDED</sequence>
<evidence type="ECO:0000313" key="5">
    <source>
        <dbReference type="EMBL" id="EGC15126.1"/>
    </source>
</evidence>
<dbReference type="Pfam" id="PF00005">
    <property type="entry name" value="ABC_tran"/>
    <property type="match status" value="1"/>
</dbReference>